<reference evidence="2 3" key="1">
    <citation type="submission" date="2020-04" db="EMBL/GenBank/DDBJ databases">
        <title>Luteolibacter sp. G-1-1-1 isolated from soil.</title>
        <authorList>
            <person name="Dahal R.H."/>
        </authorList>
    </citation>
    <scope>NUCLEOTIDE SEQUENCE [LARGE SCALE GENOMIC DNA]</scope>
    <source>
        <strain evidence="2 3">G-1-1-1</strain>
    </source>
</reference>
<organism evidence="2 3">
    <name type="scientific">Luteolibacter luteus</name>
    <dbReference type="NCBI Taxonomy" id="2728835"/>
    <lineage>
        <taxon>Bacteria</taxon>
        <taxon>Pseudomonadati</taxon>
        <taxon>Verrucomicrobiota</taxon>
        <taxon>Verrucomicrobiia</taxon>
        <taxon>Verrucomicrobiales</taxon>
        <taxon>Verrucomicrobiaceae</taxon>
        <taxon>Luteolibacter</taxon>
    </lineage>
</organism>
<accession>A0A858RLC9</accession>
<proteinExistence type="predicted"/>
<evidence type="ECO:0000313" key="3">
    <source>
        <dbReference type="Proteomes" id="UP000501812"/>
    </source>
</evidence>
<protein>
    <recommendedName>
        <fullName evidence="4">TonB C-terminal domain-containing protein</fullName>
    </recommendedName>
</protein>
<dbReference type="RefSeq" id="WP_169455668.1">
    <property type="nucleotide sequence ID" value="NZ_CP051774.1"/>
</dbReference>
<feature type="region of interest" description="Disordered" evidence="1">
    <location>
        <begin position="57"/>
        <end position="266"/>
    </location>
</feature>
<dbReference type="KEGG" id="luo:HHL09_16220"/>
<sequence>MSAALNVLIILAFALDALANIELLSRQRSEEQARVPKPRETVAMIVPEIVAAPVPQAAAPVAAPEPKPPAEQPSFARTTLDQEAERPENPAFIGERNTRATSDLPPEATAEANMPSQDGKEAEEDGRYETTVSQYQDGNLAHDNIARPPSPEDPLDMAVGPDSPEPMRTEAAKAQPPAPPPVPPKKDIVEGPFPVEREVKADAPQETAKAIDPEQPPREEPDPVKEADKDLPKDAEEKRTMADKDRPGQDRPPTRPQTTKVPEEPGFRGYQYKHRIHGSISSQGRSALDVEDSALGRYHALLSRAVEQEWQRNCNRNRDYITPGQILVRFVLESNGKVRSVNFVESFGVGNIQKGFTSESIRSASIPPFPADLKKELGNEPLEVTYSFSFH</sequence>
<evidence type="ECO:0000313" key="2">
    <source>
        <dbReference type="EMBL" id="QJE97268.1"/>
    </source>
</evidence>
<gene>
    <name evidence="2" type="ORF">HHL09_16220</name>
</gene>
<feature type="compositionally biased region" description="Basic and acidic residues" evidence="1">
    <location>
        <begin position="184"/>
        <end position="253"/>
    </location>
</feature>
<dbReference type="Gene3D" id="3.30.1150.10">
    <property type="match status" value="1"/>
</dbReference>
<evidence type="ECO:0000256" key="1">
    <source>
        <dbReference type="SAM" id="MobiDB-lite"/>
    </source>
</evidence>
<evidence type="ECO:0008006" key="4">
    <source>
        <dbReference type="Google" id="ProtNLM"/>
    </source>
</evidence>
<keyword evidence="3" id="KW-1185">Reference proteome</keyword>
<name>A0A858RLC9_9BACT</name>
<dbReference type="EMBL" id="CP051774">
    <property type="protein sequence ID" value="QJE97268.1"/>
    <property type="molecule type" value="Genomic_DNA"/>
</dbReference>
<dbReference type="Proteomes" id="UP000501812">
    <property type="component" value="Chromosome"/>
</dbReference>
<dbReference type="AlphaFoldDB" id="A0A858RLC9"/>